<evidence type="ECO:0000256" key="12">
    <source>
        <dbReference type="HAMAP-Rule" id="MF_00188"/>
    </source>
</evidence>
<evidence type="ECO:0000259" key="13">
    <source>
        <dbReference type="Pfam" id="PF01435"/>
    </source>
</evidence>
<evidence type="ECO:0000256" key="9">
    <source>
        <dbReference type="ARBA" id="ARBA00022989"/>
    </source>
</evidence>
<name>A0A1A9RX34_9NEIS</name>
<keyword evidence="3 12" id="KW-1003">Cell membrane</keyword>
<comment type="cofactor">
    <cofactor evidence="12">
        <name>Zn(2+)</name>
        <dbReference type="ChEBI" id="CHEBI:29105"/>
    </cofactor>
    <text evidence="12">Binds 1 zinc ion per subunit.</text>
</comment>
<dbReference type="NCBIfam" id="NF003965">
    <property type="entry name" value="PRK05457.1"/>
    <property type="match status" value="1"/>
</dbReference>
<dbReference type="PANTHER" id="PTHR43221">
    <property type="entry name" value="PROTEASE HTPX"/>
    <property type="match status" value="1"/>
</dbReference>
<evidence type="ECO:0000256" key="6">
    <source>
        <dbReference type="ARBA" id="ARBA00022723"/>
    </source>
</evidence>
<comment type="caution">
    <text evidence="14">The sequence shown here is derived from an EMBL/GenBank/DDBJ whole genome shotgun (WGS) entry which is preliminary data.</text>
</comment>
<feature type="transmembrane region" description="Helical" evidence="12">
    <location>
        <begin position="190"/>
        <end position="213"/>
    </location>
</feature>
<dbReference type="InterPro" id="IPR022919">
    <property type="entry name" value="Pept_M48_protease_HtpX"/>
</dbReference>
<sequence>MKRIFLFLVTNMAVLLAVRLLLGLFGANPQDLSGLLILSAVAGFAGSLISLLMSKSTAKHAVGAHVIREPRNETEHWLLNVVQAQARQWNLQTPEVAIYEAPEPNAFATGASRNNSLVAVSTGLLRSMTRDEVEAVLAHEMAHVGNGDMVTLTLIQGVVNTFVLFFSRLIAGVVASSLRQNQNSSGGQGVYLLVSMVFQVIFGWIAGIIVMWFSRQREYRADAGAAKLVGAPKMIAALQRLKGSTGGLPQDMSAMGINDNTLRSLFSTHPTLDDRIARLQRLPY</sequence>
<keyword evidence="4 12" id="KW-0645">Protease</keyword>
<feature type="transmembrane region" description="Helical" evidence="12">
    <location>
        <begin position="5"/>
        <end position="26"/>
    </location>
</feature>
<dbReference type="InterPro" id="IPR050083">
    <property type="entry name" value="HtpX_protease"/>
</dbReference>
<dbReference type="GO" id="GO:0006508">
    <property type="term" value="P:proteolysis"/>
    <property type="evidence" value="ECO:0007669"/>
    <property type="project" value="UniProtKB-KW"/>
</dbReference>
<comment type="similarity">
    <text evidence="2 12">Belongs to the peptidase M48B family.</text>
</comment>
<evidence type="ECO:0000313" key="14">
    <source>
        <dbReference type="EMBL" id="OAM26852.1"/>
    </source>
</evidence>
<reference evidence="15" key="1">
    <citation type="submission" date="2016-05" db="EMBL/GenBank/DDBJ databases">
        <title>Draft genome of Corynebacterium afermentans subsp. afermentans LCDC 88199T.</title>
        <authorList>
            <person name="Bernier A.-M."/>
            <person name="Bernard K."/>
        </authorList>
    </citation>
    <scope>NUCLEOTIDE SEQUENCE [LARGE SCALE GENOMIC DNA]</scope>
    <source>
        <strain evidence="15">NML02-A-017</strain>
    </source>
</reference>
<keyword evidence="15" id="KW-1185">Reference proteome</keyword>
<gene>
    <name evidence="12" type="primary">htpX</name>
    <name evidence="14" type="ORF">A7P95_08875</name>
</gene>
<dbReference type="RefSeq" id="WP_067594167.1">
    <property type="nucleotide sequence ID" value="NZ_LXSL01000028.1"/>
</dbReference>
<dbReference type="OrthoDB" id="15218at2"/>
<dbReference type="EMBL" id="LXSL01000028">
    <property type="protein sequence ID" value="OAM26852.1"/>
    <property type="molecule type" value="Genomic_DNA"/>
</dbReference>
<dbReference type="GO" id="GO:0008270">
    <property type="term" value="F:zinc ion binding"/>
    <property type="evidence" value="ECO:0007669"/>
    <property type="project" value="UniProtKB-UniRule"/>
</dbReference>
<dbReference type="HAMAP" id="MF_00188">
    <property type="entry name" value="Pept_M48_protease_HtpX"/>
    <property type="match status" value="1"/>
</dbReference>
<keyword evidence="8 12" id="KW-0862">Zinc</keyword>
<proteinExistence type="inferred from homology"/>
<evidence type="ECO:0000313" key="15">
    <source>
        <dbReference type="Proteomes" id="UP000077885"/>
    </source>
</evidence>
<feature type="binding site" evidence="12">
    <location>
        <position position="143"/>
    </location>
    <ligand>
        <name>Zn(2+)</name>
        <dbReference type="ChEBI" id="CHEBI:29105"/>
        <note>catalytic</note>
    </ligand>
</feature>
<keyword evidence="6 12" id="KW-0479">Metal-binding</keyword>
<evidence type="ECO:0000256" key="2">
    <source>
        <dbReference type="ARBA" id="ARBA00009779"/>
    </source>
</evidence>
<feature type="binding site" evidence="12">
    <location>
        <position position="218"/>
    </location>
    <ligand>
        <name>Zn(2+)</name>
        <dbReference type="ChEBI" id="CHEBI:29105"/>
        <note>catalytic</note>
    </ligand>
</feature>
<organism evidence="14 15">
    <name type="scientific">Eikenella longinqua</name>
    <dbReference type="NCBI Taxonomy" id="1795827"/>
    <lineage>
        <taxon>Bacteria</taxon>
        <taxon>Pseudomonadati</taxon>
        <taxon>Pseudomonadota</taxon>
        <taxon>Betaproteobacteria</taxon>
        <taxon>Neisseriales</taxon>
        <taxon>Neisseriaceae</taxon>
        <taxon>Eikenella</taxon>
    </lineage>
</organism>
<feature type="transmembrane region" description="Helical" evidence="12">
    <location>
        <begin position="32"/>
        <end position="52"/>
    </location>
</feature>
<comment type="subcellular location">
    <subcellularLocation>
        <location evidence="1 12">Cell membrane</location>
        <topology evidence="1 12">Multi-pass membrane protein</topology>
    </subcellularLocation>
</comment>
<evidence type="ECO:0000256" key="5">
    <source>
        <dbReference type="ARBA" id="ARBA00022692"/>
    </source>
</evidence>
<feature type="transmembrane region" description="Helical" evidence="12">
    <location>
        <begin position="158"/>
        <end position="178"/>
    </location>
</feature>
<dbReference type="EC" id="3.4.24.-" evidence="12"/>
<dbReference type="CDD" id="cd07335">
    <property type="entry name" value="M48B_HtpX_like"/>
    <property type="match status" value="1"/>
</dbReference>
<protein>
    <recommendedName>
        <fullName evidence="12">Protease HtpX homolog</fullName>
        <ecNumber evidence="12">3.4.24.-</ecNumber>
    </recommendedName>
</protein>
<evidence type="ECO:0000256" key="10">
    <source>
        <dbReference type="ARBA" id="ARBA00023049"/>
    </source>
</evidence>
<evidence type="ECO:0000256" key="8">
    <source>
        <dbReference type="ARBA" id="ARBA00022833"/>
    </source>
</evidence>
<dbReference type="Gene3D" id="3.30.2010.10">
    <property type="entry name" value="Metalloproteases ('zincins'), catalytic domain"/>
    <property type="match status" value="1"/>
</dbReference>
<dbReference type="Pfam" id="PF01435">
    <property type="entry name" value="Peptidase_M48"/>
    <property type="match status" value="1"/>
</dbReference>
<keyword evidence="11 12" id="KW-0472">Membrane</keyword>
<dbReference type="AlphaFoldDB" id="A0A1A9RX34"/>
<feature type="active site" evidence="12">
    <location>
        <position position="140"/>
    </location>
</feature>
<keyword evidence="5 12" id="KW-0812">Transmembrane</keyword>
<dbReference type="PANTHER" id="PTHR43221:SF1">
    <property type="entry name" value="PROTEASE HTPX"/>
    <property type="match status" value="1"/>
</dbReference>
<dbReference type="STRING" id="1795827.A7P95_08875"/>
<keyword evidence="7 12" id="KW-0378">Hydrolase</keyword>
<accession>A0A1A9RX34</accession>
<dbReference type="GO" id="GO:0005886">
    <property type="term" value="C:plasma membrane"/>
    <property type="evidence" value="ECO:0007669"/>
    <property type="project" value="UniProtKB-SubCell"/>
</dbReference>
<dbReference type="GO" id="GO:0004222">
    <property type="term" value="F:metalloendopeptidase activity"/>
    <property type="evidence" value="ECO:0007669"/>
    <property type="project" value="UniProtKB-UniRule"/>
</dbReference>
<evidence type="ECO:0000256" key="7">
    <source>
        <dbReference type="ARBA" id="ARBA00022801"/>
    </source>
</evidence>
<dbReference type="InterPro" id="IPR001915">
    <property type="entry name" value="Peptidase_M48"/>
</dbReference>
<keyword evidence="10 12" id="KW-0482">Metalloprotease</keyword>
<dbReference type="Proteomes" id="UP000077885">
    <property type="component" value="Unassembled WGS sequence"/>
</dbReference>
<evidence type="ECO:0000256" key="4">
    <source>
        <dbReference type="ARBA" id="ARBA00022670"/>
    </source>
</evidence>
<feature type="binding site" evidence="12">
    <location>
        <position position="139"/>
    </location>
    <ligand>
        <name>Zn(2+)</name>
        <dbReference type="ChEBI" id="CHEBI:29105"/>
        <note>catalytic</note>
    </ligand>
</feature>
<evidence type="ECO:0000256" key="1">
    <source>
        <dbReference type="ARBA" id="ARBA00004651"/>
    </source>
</evidence>
<feature type="domain" description="Peptidase M48" evidence="13">
    <location>
        <begin position="74"/>
        <end position="281"/>
    </location>
</feature>
<keyword evidence="9 12" id="KW-1133">Transmembrane helix</keyword>
<evidence type="ECO:0000256" key="3">
    <source>
        <dbReference type="ARBA" id="ARBA00022475"/>
    </source>
</evidence>
<evidence type="ECO:0000256" key="11">
    <source>
        <dbReference type="ARBA" id="ARBA00023136"/>
    </source>
</evidence>